<comment type="similarity">
    <text evidence="7">Belongs to the cullin family.</text>
</comment>
<comment type="caution">
    <text evidence="10">The sequence shown here is derived from an EMBL/GenBank/DDBJ whole genome shotgun (WGS) entry which is preliminary data.</text>
</comment>
<dbReference type="Gene3D" id="3.30.230.130">
    <property type="entry name" value="Cullin, Chain C, Domain 2"/>
    <property type="match status" value="1"/>
</dbReference>
<keyword evidence="4" id="KW-0498">Mitosis</keyword>
<name>A0A8J4V578_9MYCE</name>
<dbReference type="AlphaFoldDB" id="A0A8J4V578"/>
<evidence type="ECO:0000256" key="6">
    <source>
        <dbReference type="ARBA" id="ARBA00023306"/>
    </source>
</evidence>
<dbReference type="Gene3D" id="1.10.10.10">
    <property type="entry name" value="Winged helix-like DNA-binding domain superfamily/Winged helix DNA-binding domain"/>
    <property type="match status" value="1"/>
</dbReference>
<dbReference type="Pfam" id="PF26557">
    <property type="entry name" value="Cullin_AB"/>
    <property type="match status" value="1"/>
</dbReference>
<evidence type="ECO:0000256" key="2">
    <source>
        <dbReference type="ARBA" id="ARBA00016068"/>
    </source>
</evidence>
<dbReference type="InterPro" id="IPR036317">
    <property type="entry name" value="Cullin_homology_sf"/>
</dbReference>
<dbReference type="Pfam" id="PF25773">
    <property type="entry name" value="TPR_ANAPC2"/>
    <property type="match status" value="1"/>
</dbReference>
<keyword evidence="5" id="KW-0833">Ubl conjugation pathway</keyword>
<comment type="pathway">
    <text evidence="1">Protein modification; protein ubiquitination.</text>
</comment>
<dbReference type="Proteomes" id="UP000695562">
    <property type="component" value="Unassembled WGS sequence"/>
</dbReference>
<dbReference type="GO" id="GO:0007091">
    <property type="term" value="P:metaphase/anaphase transition of mitotic cell cycle"/>
    <property type="evidence" value="ECO:0007669"/>
    <property type="project" value="TreeGrafter"/>
</dbReference>
<dbReference type="GO" id="GO:0031625">
    <property type="term" value="F:ubiquitin protein ligase binding"/>
    <property type="evidence" value="ECO:0007669"/>
    <property type="project" value="InterPro"/>
</dbReference>
<evidence type="ECO:0000256" key="7">
    <source>
        <dbReference type="PROSITE-ProRule" id="PRU00330"/>
    </source>
</evidence>
<dbReference type="EMBL" id="AJWJ01000017">
    <property type="protein sequence ID" value="KAF2077863.1"/>
    <property type="molecule type" value="Genomic_DNA"/>
</dbReference>
<evidence type="ECO:0000259" key="9">
    <source>
        <dbReference type="PROSITE" id="PS50069"/>
    </source>
</evidence>
<dbReference type="PROSITE" id="PS50069">
    <property type="entry name" value="CULLIN_2"/>
    <property type="match status" value="1"/>
</dbReference>
<dbReference type="SMART" id="SM01013">
    <property type="entry name" value="APC2"/>
    <property type="match status" value="1"/>
</dbReference>
<evidence type="ECO:0000256" key="5">
    <source>
        <dbReference type="ARBA" id="ARBA00022786"/>
    </source>
</evidence>
<dbReference type="InterPro" id="IPR044554">
    <property type="entry name" value="ANAPC2"/>
</dbReference>
<evidence type="ECO:0000256" key="4">
    <source>
        <dbReference type="ARBA" id="ARBA00022776"/>
    </source>
</evidence>
<dbReference type="GO" id="GO:0051301">
    <property type="term" value="P:cell division"/>
    <property type="evidence" value="ECO:0007669"/>
    <property type="project" value="UniProtKB-KW"/>
</dbReference>
<evidence type="ECO:0000256" key="1">
    <source>
        <dbReference type="ARBA" id="ARBA00004906"/>
    </source>
</evidence>
<dbReference type="InterPro" id="IPR036388">
    <property type="entry name" value="WH-like_DNA-bd_sf"/>
</dbReference>
<dbReference type="UniPathway" id="UPA00143"/>
<dbReference type="GO" id="GO:0070979">
    <property type="term" value="P:protein K11-linked ubiquitination"/>
    <property type="evidence" value="ECO:0007669"/>
    <property type="project" value="TreeGrafter"/>
</dbReference>
<keyword evidence="3" id="KW-0132">Cell division</keyword>
<dbReference type="PANTHER" id="PTHR45957">
    <property type="entry name" value="ANAPHASE-PROMOTING COMPLEX SUBUNIT 2"/>
    <property type="match status" value="1"/>
</dbReference>
<dbReference type="PANTHER" id="PTHR45957:SF1">
    <property type="entry name" value="ANAPHASE-PROMOTING COMPLEX SUBUNIT 2"/>
    <property type="match status" value="1"/>
</dbReference>
<keyword evidence="11" id="KW-1185">Reference proteome</keyword>
<dbReference type="SMART" id="SM00182">
    <property type="entry name" value="CULLIN"/>
    <property type="match status" value="1"/>
</dbReference>
<feature type="region of interest" description="Disordered" evidence="8">
    <location>
        <begin position="731"/>
        <end position="773"/>
    </location>
</feature>
<feature type="domain" description="Cullin family profile" evidence="9">
    <location>
        <begin position="513"/>
        <end position="704"/>
    </location>
</feature>
<sequence length="841" mass="99385">MTSDDQYINNIIGWWNDITAQFSIPSTTQEIVALVDQSSFQSQQLKIDILKRIGCDQDKQIILEWYFELITCFYKNTLANDFWNLFKGVLDSITIDNEKVNKKQSKLINQQFTLSINFIYKVFIYFENNINLIYNQFYNNNNNDNDNNDNSNNVEYKQLIKKLQDILLASLTLSSKQTNDFNKILYIFFERDFISFSKPIYFKLFGESLEDDEIDQEENEDNDEQVDSRLDDSINEIKYKENSFMDLCQKLHTLNFIIISEDIFTQILFKKIYQHIEKICRDIFDKRLLAFILDCQDQVMFKWLGMILCHDDNEFYANIFQHWKTRLEFSIYEHFSEQRISQLFDMIVQYPDSIPALEDLSVCYNKISIQKTLISSLIKVVYQRLLHPGANTNDIITQYISTIASMKIIDSTGVVLEAVGRPIRTYLAQREDTIRCIVTSFTDEESEIYQEFSNIDSLDIIGKQEIKDDHFIDDNNDDFFDEKQIYLWKPSQSIIENNNNNEKNNNNNNLFKDTISSLVNIYDSPELFVNEYRNMLSDRLLSLRDYNLDKEIKNVELLKLRFGENSMHNCEVMIKDISDSKRLNTQIKKTINDTQENPISFETLIISRLFWPSIKEEEFEYHPSIREYMEQFSKEYSRIKAPRELIWKKHMGFVDLEIELNGKTIEYSVSPIQASILLYFQQLVTISIDRLSSLLKVGNKDIIRKKLVFWLNNQVIKEIDQDQYTINNQEFDQVDEDDDNSDNSEDDSGQDEKVTIMEEEEDQQESASAREKEEQMRVIEKFIIGMLTNFKALPLDRMHSMLSMFNAEQYTSTSAELKSFLSKLINEEKIELSGLNYQIKK</sequence>
<dbReference type="InterPro" id="IPR016158">
    <property type="entry name" value="Cullin_homology"/>
</dbReference>
<dbReference type="InterPro" id="IPR057975">
    <property type="entry name" value="TPR_ANAPC2"/>
</dbReference>
<dbReference type="OrthoDB" id="5581181at2759"/>
<reference evidence="10" key="1">
    <citation type="submission" date="2020-01" db="EMBL/GenBank/DDBJ databases">
        <title>Development of genomics and gene disruption for Polysphondylium violaceum indicates a role for the polyketide synthase stlB in stalk morphogenesis.</title>
        <authorList>
            <person name="Narita B."/>
            <person name="Kawabe Y."/>
            <person name="Kin K."/>
            <person name="Saito T."/>
            <person name="Gibbs R."/>
            <person name="Kuspa A."/>
            <person name="Muzny D."/>
            <person name="Queller D."/>
            <person name="Richards S."/>
            <person name="Strassman J."/>
            <person name="Sucgang R."/>
            <person name="Worley K."/>
            <person name="Schaap P."/>
        </authorList>
    </citation>
    <scope>NUCLEOTIDE SEQUENCE</scope>
    <source>
        <strain evidence="10">QSvi11</strain>
    </source>
</reference>
<evidence type="ECO:0000256" key="8">
    <source>
        <dbReference type="SAM" id="MobiDB-lite"/>
    </source>
</evidence>
<evidence type="ECO:0000256" key="3">
    <source>
        <dbReference type="ARBA" id="ARBA00022618"/>
    </source>
</evidence>
<feature type="compositionally biased region" description="Acidic residues" evidence="8">
    <location>
        <begin position="732"/>
        <end position="749"/>
    </location>
</feature>
<organism evidence="10 11">
    <name type="scientific">Polysphondylium violaceum</name>
    <dbReference type="NCBI Taxonomy" id="133409"/>
    <lineage>
        <taxon>Eukaryota</taxon>
        <taxon>Amoebozoa</taxon>
        <taxon>Evosea</taxon>
        <taxon>Eumycetozoa</taxon>
        <taxon>Dictyostelia</taxon>
        <taxon>Dictyosteliales</taxon>
        <taxon>Dictyosteliaceae</taxon>
        <taxon>Polysphondylium</taxon>
    </lineage>
</organism>
<dbReference type="GO" id="GO:0006511">
    <property type="term" value="P:ubiquitin-dependent protein catabolic process"/>
    <property type="evidence" value="ECO:0007669"/>
    <property type="project" value="InterPro"/>
</dbReference>
<gene>
    <name evidence="10" type="ORF">CYY_000825</name>
</gene>
<dbReference type="InterPro" id="IPR059120">
    <property type="entry name" value="Cullin-like_AB"/>
</dbReference>
<dbReference type="SUPFAM" id="SSF75632">
    <property type="entry name" value="Cullin homology domain"/>
    <property type="match status" value="1"/>
</dbReference>
<dbReference type="Pfam" id="PF08672">
    <property type="entry name" value="ANAPC2"/>
    <property type="match status" value="1"/>
</dbReference>
<keyword evidence="6" id="KW-0131">Cell cycle</keyword>
<accession>A0A8J4V578</accession>
<dbReference type="InterPro" id="IPR036390">
    <property type="entry name" value="WH_DNA-bd_sf"/>
</dbReference>
<dbReference type="InterPro" id="IPR014786">
    <property type="entry name" value="ANAPC2_C"/>
</dbReference>
<dbReference type="SUPFAM" id="SSF46785">
    <property type="entry name" value="Winged helix' DNA-binding domain"/>
    <property type="match status" value="1"/>
</dbReference>
<evidence type="ECO:0000313" key="10">
    <source>
        <dbReference type="EMBL" id="KAF2077863.1"/>
    </source>
</evidence>
<protein>
    <recommendedName>
        <fullName evidence="2">Anaphase-promoting complex subunit 2</fullName>
    </recommendedName>
</protein>
<dbReference type="GO" id="GO:0005680">
    <property type="term" value="C:anaphase-promoting complex"/>
    <property type="evidence" value="ECO:0007669"/>
    <property type="project" value="TreeGrafter"/>
</dbReference>
<evidence type="ECO:0000313" key="11">
    <source>
        <dbReference type="Proteomes" id="UP000695562"/>
    </source>
</evidence>
<proteinExistence type="inferred from homology"/>
<dbReference type="Gene3D" id="1.20.1310.10">
    <property type="entry name" value="Cullin Repeats"/>
    <property type="match status" value="1"/>
</dbReference>